<dbReference type="GO" id="GO:0005524">
    <property type="term" value="F:ATP binding"/>
    <property type="evidence" value="ECO:0007669"/>
    <property type="project" value="UniProtKB-KW"/>
</dbReference>
<dbReference type="Proteomes" id="UP001275057">
    <property type="component" value="Unassembled WGS sequence"/>
</dbReference>
<gene>
    <name evidence="1" type="ORF">SJ435_18965</name>
</gene>
<keyword evidence="1" id="KW-0067">ATP-binding</keyword>
<organism evidence="1 2">
    <name type="scientific">Serratia marcescens</name>
    <dbReference type="NCBI Taxonomy" id="615"/>
    <lineage>
        <taxon>Bacteria</taxon>
        <taxon>Pseudomonadati</taxon>
        <taxon>Pseudomonadota</taxon>
        <taxon>Gammaproteobacteria</taxon>
        <taxon>Enterobacterales</taxon>
        <taxon>Yersiniaceae</taxon>
        <taxon>Serratia</taxon>
    </lineage>
</organism>
<dbReference type="EMBL" id="JAXABG010000014">
    <property type="protein sequence ID" value="MDX7084473.1"/>
    <property type="molecule type" value="Genomic_DNA"/>
</dbReference>
<name>A0ABD5IMC6_SERMA</name>
<keyword evidence="1" id="KW-0547">Nucleotide-binding</keyword>
<proteinExistence type="predicted"/>
<evidence type="ECO:0000313" key="2">
    <source>
        <dbReference type="Proteomes" id="UP001275057"/>
    </source>
</evidence>
<accession>A0ABD5IMC6</accession>
<evidence type="ECO:0000313" key="1">
    <source>
        <dbReference type="EMBL" id="MDX7084473.1"/>
    </source>
</evidence>
<dbReference type="SUPFAM" id="SSF55874">
    <property type="entry name" value="ATPase domain of HSP90 chaperone/DNA topoisomerase II/histidine kinase"/>
    <property type="match status" value="1"/>
</dbReference>
<reference evidence="1 2" key="1">
    <citation type="submission" date="2023-11" db="EMBL/GenBank/DDBJ databases">
        <title>Detection of rare carbapenemases in Enterobacterales - comparison of two colorimetric and two CIM-based carbapenemase assays.</title>
        <authorList>
            <person name="Schaffarczyk L."/>
            <person name="Noster J."/>
            <person name="Stelzer Y."/>
            <person name="Sattler J."/>
            <person name="Gatermann S."/>
            <person name="Hamprecht A."/>
        </authorList>
    </citation>
    <scope>NUCLEOTIDE SEQUENCE [LARGE SCALE GENOMIC DNA]</scope>
    <source>
        <strain evidence="1 2">CIM-Carb-136</strain>
    </source>
</reference>
<dbReference type="Gene3D" id="3.30.565.10">
    <property type="entry name" value="Histidine kinase-like ATPase, C-terminal domain"/>
    <property type="match status" value="1"/>
</dbReference>
<protein>
    <submittedName>
        <fullName evidence="1">ATP-binding protein</fullName>
    </submittedName>
</protein>
<dbReference type="InterPro" id="IPR036890">
    <property type="entry name" value="HATPase_C_sf"/>
</dbReference>
<comment type="caution">
    <text evidence="1">The sequence shown here is derived from an EMBL/GenBank/DDBJ whole genome shotgun (WGS) entry which is preliminary data.</text>
</comment>
<dbReference type="AlphaFoldDB" id="A0ABD5IMC6"/>
<sequence>MDINLSGLDPLSLLTVKQDDTDRMSNVLSEAAKGTVSNILKSYTGFFDILSEPIQNALDSTQNLFRNSDGNYSPKIWIEISIKDGYVRIIDNGTGMDKQQFCYCLTPNVSFKKGQNLRGNKGVGATFLAYGFNYLSLQSKKGDIKNSIVLRGGRLWVEDHSGKMERPKFQVENFLVDELENENSGTCIEIRLSGKGGEKPKKLDWHGASSAAQWFDILRVVSPLGGVYLESEAFKPEVQLRVIDYSGSITEVKQSNCEFFYPHEIQNIKVQSLSDINHLINRIGGDHKNIKEKMPPAYKNLECIYDVWDTNSLLSSDTSLSIDFDTDEESLIRMHKMCAYAAHLDSRKTFLKFNESLGLRAGTEILRGGLLIASDSMPQGELLIIPLKRYIGYQRNTFVIIHLTQGNPDLGRKVFQPEIKSLAEKISEKLTNHLLKFREYVRQDTGSAPTLLPNRALHDWKKNQEIWRDSNPSGFESINSNLSYLSIPREEQDVVAIYNQMVGAGLIRGLHFYSTTHHDKYDALIEYNYQDESYLFEVEKQPLGVRNDLPLPYQSEPKVLEYKFDFDSILDDFDKEIKFYDHVDFVVCWTASGKYREQLSLRPILPEYEGNVREYYASTHQAFMPGRERPVFEVCVLEELLKYLSDKDDAVAQQLSKYSVDM</sequence>
<dbReference type="RefSeq" id="WP_089196928.1">
    <property type="nucleotide sequence ID" value="NZ_CAMKIM010000001.1"/>
</dbReference>